<evidence type="ECO:0000313" key="5">
    <source>
        <dbReference type="EMBL" id="KIY96495.1"/>
    </source>
</evidence>
<gene>
    <name evidence="5" type="ORF">MNEG_11468</name>
</gene>
<dbReference type="EMBL" id="KK102976">
    <property type="protein sequence ID" value="KIY96495.1"/>
    <property type="molecule type" value="Genomic_DNA"/>
</dbReference>
<dbReference type="Proteomes" id="UP000054498">
    <property type="component" value="Unassembled WGS sequence"/>
</dbReference>
<dbReference type="RefSeq" id="XP_013895515.1">
    <property type="nucleotide sequence ID" value="XM_014040061.1"/>
</dbReference>
<dbReference type="GO" id="GO:0017148">
    <property type="term" value="P:negative regulation of translation"/>
    <property type="evidence" value="ECO:0007669"/>
    <property type="project" value="InterPro"/>
</dbReference>
<feature type="domain" description="CCR4-NOT transcription complex subunit 1" evidence="3">
    <location>
        <begin position="30"/>
        <end position="170"/>
    </location>
</feature>
<organism evidence="5 6">
    <name type="scientific">Monoraphidium neglectum</name>
    <dbReference type="NCBI Taxonomy" id="145388"/>
    <lineage>
        <taxon>Eukaryota</taxon>
        <taxon>Viridiplantae</taxon>
        <taxon>Chlorophyta</taxon>
        <taxon>core chlorophytes</taxon>
        <taxon>Chlorophyceae</taxon>
        <taxon>CS clade</taxon>
        <taxon>Sphaeropleales</taxon>
        <taxon>Selenastraceae</taxon>
        <taxon>Monoraphidium</taxon>
    </lineage>
</organism>
<dbReference type="InterPro" id="IPR024557">
    <property type="entry name" value="CNOT1_dom_4"/>
</dbReference>
<dbReference type="GO" id="GO:0060090">
    <property type="term" value="F:molecular adaptor activity"/>
    <property type="evidence" value="ECO:0007669"/>
    <property type="project" value="TreeGrafter"/>
</dbReference>
<dbReference type="Pfam" id="PF25097">
    <property type="entry name" value="ARM_Cnot1"/>
    <property type="match status" value="1"/>
</dbReference>
<feature type="domain" description="CCR4-Not complex component Not1 C-terminal" evidence="2">
    <location>
        <begin position="664"/>
        <end position="868"/>
    </location>
</feature>
<dbReference type="Gene3D" id="1.25.40.790">
    <property type="match status" value="1"/>
</dbReference>
<dbReference type="Gene3D" id="1.25.40.800">
    <property type="match status" value="1"/>
</dbReference>
<dbReference type="GO" id="GO:0030015">
    <property type="term" value="C:CCR4-NOT core complex"/>
    <property type="evidence" value="ECO:0007669"/>
    <property type="project" value="InterPro"/>
</dbReference>
<evidence type="ECO:0000259" key="3">
    <source>
        <dbReference type="Pfam" id="PF12842"/>
    </source>
</evidence>
<dbReference type="Pfam" id="PF04054">
    <property type="entry name" value="Not1"/>
    <property type="match status" value="2"/>
</dbReference>
<dbReference type="GO" id="GO:0000932">
    <property type="term" value="C:P-body"/>
    <property type="evidence" value="ECO:0007669"/>
    <property type="project" value="TreeGrafter"/>
</dbReference>
<evidence type="ECO:0000259" key="4">
    <source>
        <dbReference type="Pfam" id="PF25097"/>
    </source>
</evidence>
<dbReference type="PANTHER" id="PTHR13162:SF8">
    <property type="entry name" value="CCR4-NOT TRANSCRIPTION COMPLEX SUBUNIT 1"/>
    <property type="match status" value="1"/>
</dbReference>
<feature type="region of interest" description="Disordered" evidence="1">
    <location>
        <begin position="221"/>
        <end position="253"/>
    </location>
</feature>
<name>A0A0D2MP60_9CHLO</name>
<dbReference type="AlphaFoldDB" id="A0A0D2MP60"/>
<dbReference type="InterPro" id="IPR007196">
    <property type="entry name" value="CCR4-Not_Not1_C"/>
</dbReference>
<dbReference type="KEGG" id="mng:MNEG_11468"/>
<feature type="region of interest" description="Disordered" evidence="1">
    <location>
        <begin position="861"/>
        <end position="887"/>
    </location>
</feature>
<keyword evidence="6" id="KW-1185">Reference proteome</keyword>
<dbReference type="InterPro" id="IPR040398">
    <property type="entry name" value="Not1"/>
</dbReference>
<dbReference type="OrthoDB" id="1933107at2759"/>
<dbReference type="InterPro" id="IPR055454">
    <property type="entry name" value="CNOT1-like_NOT1_connector"/>
</dbReference>
<evidence type="ECO:0000256" key="1">
    <source>
        <dbReference type="SAM" id="MobiDB-lite"/>
    </source>
</evidence>
<evidence type="ECO:0000313" key="6">
    <source>
        <dbReference type="Proteomes" id="UP000054498"/>
    </source>
</evidence>
<dbReference type="PANTHER" id="PTHR13162">
    <property type="entry name" value="CCR4-NOT TRANSCRIPTION COMPLEX"/>
    <property type="match status" value="1"/>
</dbReference>
<sequence>MATADPNLFAKLHNFVVINPSLAGLAERLQLKRLVPVAVDRAIVEIMPPVVERSVTIACMTAYEMVTKDYAVDPDENRLRSAAHLMVSSLAGSLALVTCKEPLRVSLANQLHALLSGQMEAHVLEGALQVLVNDNLELGCSIIERAATDKAVRDIDKSLAAAYEARGNARARGQPFYERALYAQSQQGRFPAALPESLKPKPGLPQQQRVYEDFARMPRALPPHPLNASFRPDGAPPASPLQQPQDGSAVQVPDKPLQEGAVSAAAGPLQGVALSDGYVKWQLAADAACSRDPNAVLDASGELSALRELLRELLGGSEEAALLVGRRLIKHLWEVPGKAHASLHVDCLALAADVLSGGAGAGGAPAPGSPPAGPGGRRLAAELTQLWVALASEAKFNRDIGERLLARGLLLLPEVDAYLARVLVAQRPASAIDFGVLLVRAVKDGLAGAADVAATLDVLGKLAGSVAGGEQLLQLLSAARAASRVRAAERAELPAIGGLRDKGGDPAGLHQQVAGLFEEFARRCVVAPDEKMHAAFVQQLRAAGLLNMDDATDRMLRVLVELAVAHCLASETPGVRPDGGPAPGPLSFLALDPLVKLAACLTLVHGGGEAFLGSLLRMVVALVRRDAEDRGPAFNARPYLRLLAGLASEMGNGAEAGEPGALRLVRLIGEALLLLAPSRVPGFAFAYLELLAHRAIMPRLLGAPAAAAGPLALGDLYEALLLGLLGFLEPALRAAELTDPLRALYKGTLRLLLVLLHDFPEFLCDHHFRLCDVIPPPAIQMRNLILSAFPRNMRLPDPFTPNLKFDKLPEIAAPPQGAPPRDLLLPPPLRAQVDALLARRAQPGALQALVARLVLPAQGSQQKQGQAQQQQQQQQQQPGGQGQSPVAGQAASAALGLGIVGASVAPPALGGAGGAVRYAGSLLHALVLYVGGCHAPGSGVERDDPGLSLLAGLAGELDAEGRYLLLNAIANQLRYPNSHTYYFSCVLLTLFADAPTGPAGEALQAQITRVLLERLIVNRPHPWGLLITFIELIKNERFNFWNHPFTKAAPELEKLFESVARSCMAAPPAIKPQDVAAAAAGGTPQAAGVVG</sequence>
<reference evidence="5 6" key="1">
    <citation type="journal article" date="2013" name="BMC Genomics">
        <title>Reconstruction of the lipid metabolism for the microalga Monoraphidium neglectum from its genome sequence reveals characteristics suitable for biofuel production.</title>
        <authorList>
            <person name="Bogen C."/>
            <person name="Al-Dilaimi A."/>
            <person name="Albersmeier A."/>
            <person name="Wichmann J."/>
            <person name="Grundmann M."/>
            <person name="Rupp O."/>
            <person name="Lauersen K.J."/>
            <person name="Blifernez-Klassen O."/>
            <person name="Kalinowski J."/>
            <person name="Goesmann A."/>
            <person name="Mussgnug J.H."/>
            <person name="Kruse O."/>
        </authorList>
    </citation>
    <scope>NUCLEOTIDE SEQUENCE [LARGE SCALE GENOMIC DNA]</scope>
    <source>
        <strain evidence="5 6">SAG 48.87</strain>
    </source>
</reference>
<evidence type="ECO:0000259" key="2">
    <source>
        <dbReference type="Pfam" id="PF04054"/>
    </source>
</evidence>
<protein>
    <submittedName>
        <fullName evidence="5">CCR4-NOT transcription complex subunit 1</fullName>
    </submittedName>
</protein>
<feature type="domain" description="CCR4-Not complex component Not1 C-terminal" evidence="2">
    <location>
        <begin position="916"/>
        <end position="1060"/>
    </location>
</feature>
<dbReference type="Pfam" id="PF12842">
    <property type="entry name" value="DUF3819"/>
    <property type="match status" value="1"/>
</dbReference>
<dbReference type="STRING" id="145388.A0A0D2MP60"/>
<proteinExistence type="predicted"/>
<dbReference type="GeneID" id="25728733"/>
<feature type="domain" description="CCR4-NOT transcription complex subunit 1-like NOT1 connector" evidence="4">
    <location>
        <begin position="379"/>
        <end position="481"/>
    </location>
</feature>
<dbReference type="GO" id="GO:0000288">
    <property type="term" value="P:nuclear-transcribed mRNA catabolic process, deadenylation-dependent decay"/>
    <property type="evidence" value="ECO:0007669"/>
    <property type="project" value="TreeGrafter"/>
</dbReference>
<accession>A0A0D2MP60</accession>